<organism evidence="8">
    <name type="scientific">freshwater metagenome</name>
    <dbReference type="NCBI Taxonomy" id="449393"/>
    <lineage>
        <taxon>unclassified sequences</taxon>
        <taxon>metagenomes</taxon>
        <taxon>ecological metagenomes</taxon>
    </lineage>
</organism>
<dbReference type="Gene3D" id="6.10.250.690">
    <property type="match status" value="1"/>
</dbReference>
<keyword evidence="3" id="KW-0805">Transcription regulation</keyword>
<evidence type="ECO:0000256" key="1">
    <source>
        <dbReference type="ARBA" id="ARBA00022553"/>
    </source>
</evidence>
<keyword evidence="4" id="KW-0238">DNA-binding</keyword>
<dbReference type="Pfam" id="PF00486">
    <property type="entry name" value="Trans_reg_C"/>
    <property type="match status" value="1"/>
</dbReference>
<keyword evidence="2" id="KW-0902">Two-component regulatory system</keyword>
<dbReference type="GO" id="GO:0006355">
    <property type="term" value="P:regulation of DNA-templated transcription"/>
    <property type="evidence" value="ECO:0007669"/>
    <property type="project" value="InterPro"/>
</dbReference>
<evidence type="ECO:0000256" key="4">
    <source>
        <dbReference type="ARBA" id="ARBA00023125"/>
    </source>
</evidence>
<keyword evidence="5" id="KW-0804">Transcription</keyword>
<name>A0A6J7JU82_9ZZZZ</name>
<dbReference type="Gene3D" id="1.10.10.10">
    <property type="entry name" value="Winged helix-like DNA-binding domain superfamily/Winged helix DNA-binding domain"/>
    <property type="match status" value="1"/>
</dbReference>
<dbReference type="AlphaFoldDB" id="A0A6J7JU82"/>
<accession>A0A6J7JU82</accession>
<dbReference type="InterPro" id="IPR001867">
    <property type="entry name" value="OmpR/PhoB-type_DNA-bd"/>
</dbReference>
<dbReference type="InterPro" id="IPR039420">
    <property type="entry name" value="WalR-like"/>
</dbReference>
<dbReference type="CDD" id="cd00383">
    <property type="entry name" value="trans_reg_C"/>
    <property type="match status" value="1"/>
</dbReference>
<dbReference type="InterPro" id="IPR036388">
    <property type="entry name" value="WH-like_DNA-bd_sf"/>
</dbReference>
<evidence type="ECO:0000313" key="8">
    <source>
        <dbReference type="EMBL" id="CAB4946463.1"/>
    </source>
</evidence>
<evidence type="ECO:0000256" key="5">
    <source>
        <dbReference type="ARBA" id="ARBA00023163"/>
    </source>
</evidence>
<feature type="domain" description="Response regulatory" evidence="6">
    <location>
        <begin position="8"/>
        <end position="122"/>
    </location>
</feature>
<dbReference type="PANTHER" id="PTHR48111:SF22">
    <property type="entry name" value="REGULATOR OF RPOS"/>
    <property type="match status" value="1"/>
</dbReference>
<evidence type="ECO:0000256" key="3">
    <source>
        <dbReference type="ARBA" id="ARBA00023015"/>
    </source>
</evidence>
<dbReference type="PROSITE" id="PS50110">
    <property type="entry name" value="RESPONSE_REGULATORY"/>
    <property type="match status" value="1"/>
</dbReference>
<protein>
    <submittedName>
        <fullName evidence="8">Unannotated protein</fullName>
    </submittedName>
</protein>
<sequence>MPGTTLPDVLVVDDDAALRRTLERALRLGGFAVRTAADGDAALEEIARRAPAAVVLDMTMPGTDGLDVIRRSRGRGEDMPICVLSARDGVDDRILGLQAGADDYLTKPFDVGELLARLHALLRRRGEPTARISEAGPVRVDRRRHLAWLDDEPMELTGREFGLLACFVEHAGVVLTRDQLLDQVWGYDFEVGTNVVDVFVGYLRRKLEADGRERVLRTVRGQGFTLRP</sequence>
<evidence type="ECO:0000259" key="7">
    <source>
        <dbReference type="PROSITE" id="PS51755"/>
    </source>
</evidence>
<dbReference type="EMBL" id="CAFBMK010000294">
    <property type="protein sequence ID" value="CAB4946463.1"/>
    <property type="molecule type" value="Genomic_DNA"/>
</dbReference>
<gene>
    <name evidence="8" type="ORF">UFOPK3564_03250</name>
</gene>
<dbReference type="PANTHER" id="PTHR48111">
    <property type="entry name" value="REGULATOR OF RPOS"/>
    <property type="match status" value="1"/>
</dbReference>
<reference evidence="8" key="1">
    <citation type="submission" date="2020-05" db="EMBL/GenBank/DDBJ databases">
        <authorList>
            <person name="Chiriac C."/>
            <person name="Salcher M."/>
            <person name="Ghai R."/>
            <person name="Kavagutti S V."/>
        </authorList>
    </citation>
    <scope>NUCLEOTIDE SEQUENCE</scope>
</reference>
<keyword evidence="1" id="KW-0597">Phosphoprotein</keyword>
<proteinExistence type="predicted"/>
<evidence type="ECO:0000256" key="2">
    <source>
        <dbReference type="ARBA" id="ARBA00023012"/>
    </source>
</evidence>
<dbReference type="SMART" id="SM00448">
    <property type="entry name" value="REC"/>
    <property type="match status" value="1"/>
</dbReference>
<dbReference type="Gene3D" id="3.40.50.2300">
    <property type="match status" value="1"/>
</dbReference>
<dbReference type="GO" id="GO:0000976">
    <property type="term" value="F:transcription cis-regulatory region binding"/>
    <property type="evidence" value="ECO:0007669"/>
    <property type="project" value="TreeGrafter"/>
</dbReference>
<dbReference type="SUPFAM" id="SSF52172">
    <property type="entry name" value="CheY-like"/>
    <property type="match status" value="1"/>
</dbReference>
<dbReference type="PROSITE" id="PS51755">
    <property type="entry name" value="OMPR_PHOB"/>
    <property type="match status" value="1"/>
</dbReference>
<dbReference type="SMART" id="SM00862">
    <property type="entry name" value="Trans_reg_C"/>
    <property type="match status" value="1"/>
</dbReference>
<dbReference type="InterPro" id="IPR011006">
    <property type="entry name" value="CheY-like_superfamily"/>
</dbReference>
<dbReference type="CDD" id="cd17574">
    <property type="entry name" value="REC_OmpR"/>
    <property type="match status" value="1"/>
</dbReference>
<feature type="domain" description="OmpR/PhoB-type" evidence="7">
    <location>
        <begin position="130"/>
        <end position="228"/>
    </location>
</feature>
<dbReference type="InterPro" id="IPR001789">
    <property type="entry name" value="Sig_transdc_resp-reg_receiver"/>
</dbReference>
<dbReference type="GO" id="GO:0000156">
    <property type="term" value="F:phosphorelay response regulator activity"/>
    <property type="evidence" value="ECO:0007669"/>
    <property type="project" value="TreeGrafter"/>
</dbReference>
<dbReference type="GO" id="GO:0032993">
    <property type="term" value="C:protein-DNA complex"/>
    <property type="evidence" value="ECO:0007669"/>
    <property type="project" value="TreeGrafter"/>
</dbReference>
<dbReference type="GO" id="GO:0005829">
    <property type="term" value="C:cytosol"/>
    <property type="evidence" value="ECO:0007669"/>
    <property type="project" value="TreeGrafter"/>
</dbReference>
<dbReference type="FunFam" id="1.10.10.10:FF:000005">
    <property type="entry name" value="Two-component system response regulator"/>
    <property type="match status" value="1"/>
</dbReference>
<dbReference type="Pfam" id="PF00072">
    <property type="entry name" value="Response_reg"/>
    <property type="match status" value="1"/>
</dbReference>
<evidence type="ECO:0000259" key="6">
    <source>
        <dbReference type="PROSITE" id="PS50110"/>
    </source>
</evidence>